<evidence type="ECO:0000313" key="1">
    <source>
        <dbReference type="EMBL" id="ANU26064.1"/>
    </source>
</evidence>
<gene>
    <name evidence="1" type="ORF">I858_003315</name>
</gene>
<keyword evidence="2" id="KW-1185">Reference proteome</keyword>
<dbReference type="AlphaFoldDB" id="A0A1B1RYR8"/>
<dbReference type="KEGG" id="pll:I858_003315"/>
<proteinExistence type="predicted"/>
<evidence type="ECO:0000313" key="2">
    <source>
        <dbReference type="Proteomes" id="UP000053354"/>
    </source>
</evidence>
<reference evidence="1" key="1">
    <citation type="submission" date="2016-10" db="EMBL/GenBank/DDBJ databases">
        <authorList>
            <person name="See-Too W.S."/>
        </authorList>
    </citation>
    <scope>NUCLEOTIDE SEQUENCE</scope>
    <source>
        <strain evidence="1">L10.15</strain>
    </source>
</reference>
<accession>A0A1B1RYR8</accession>
<dbReference type="EMBL" id="CP016540">
    <property type="protein sequence ID" value="ANU26064.1"/>
    <property type="molecule type" value="Genomic_DNA"/>
</dbReference>
<name>A0A1B1RYR8_9BACL</name>
<dbReference type="STRING" id="1302659.I858_003315"/>
<organism evidence="1 2">
    <name type="scientific">Planococcus versutus</name>
    <dbReference type="NCBI Taxonomy" id="1302659"/>
    <lineage>
        <taxon>Bacteria</taxon>
        <taxon>Bacillati</taxon>
        <taxon>Bacillota</taxon>
        <taxon>Bacilli</taxon>
        <taxon>Bacillales</taxon>
        <taxon>Caryophanaceae</taxon>
        <taxon>Planococcus</taxon>
    </lineage>
</organism>
<sequence length="63" mass="7084">MPSTERFGGFFCLFFKKKTLKRLLKDFSITALQVYFALKTAQVMVVLAGASSFTKGKLDQLSK</sequence>
<dbReference type="Proteomes" id="UP000053354">
    <property type="component" value="Chromosome"/>
</dbReference>
<protein>
    <submittedName>
        <fullName evidence="1">Uncharacterized protein</fullName>
    </submittedName>
</protein>